<accession>A0A8S5R3M3</accession>
<evidence type="ECO:0000256" key="1">
    <source>
        <dbReference type="SAM" id="MobiDB-lite"/>
    </source>
</evidence>
<name>A0A8S5R3M3_9VIRU</name>
<feature type="compositionally biased region" description="Low complexity" evidence="1">
    <location>
        <begin position="91"/>
        <end position="100"/>
    </location>
</feature>
<protein>
    <submittedName>
        <fullName evidence="2">DNA pilot protein VP2</fullName>
    </submittedName>
</protein>
<feature type="region of interest" description="Disordered" evidence="1">
    <location>
        <begin position="359"/>
        <end position="385"/>
    </location>
</feature>
<proteinExistence type="predicted"/>
<sequence>MGFFDGAAGGLISGIAGLFGGIQQNQNIDKQIAAQREENRLNREWNLNLAKMQRQWSLDDWNREAEYNSPSNQRKMLADAGMNPDLAYGQSVSAPATNPTTPAPSSPTDVSALGQKRTYGDVIAAAVSQSFQNAKTLADTKKTSQETKNLVVSGKILSAESAYTAIKNEQSIAMNNSEIYLNHSLAELNHAKMEEVAGTISKLTAETDSIRQSIRESQARISKMDADVAINRLRLALDSRLVDAKIQEIASNIKKNNTWCTATIQELSAKLKVMAATTLNIQSQTNLNQKSIFKLDQEIQGLAISNDMATFNFDQAKDFDSWERSAKITRDFAIGAGQVGSIIMDVVTKGKSAVGKMSPKEGNGEYVQKPDFWSSPSRPEMWFGN</sequence>
<reference evidence="2" key="1">
    <citation type="journal article" date="2021" name="Proc. Natl. Acad. Sci. U.S.A.">
        <title>A Catalog of Tens of Thousands of Viruses from Human Metagenomes Reveals Hidden Associations with Chronic Diseases.</title>
        <authorList>
            <person name="Tisza M.J."/>
            <person name="Buck C.B."/>
        </authorList>
    </citation>
    <scope>NUCLEOTIDE SEQUENCE</scope>
    <source>
        <strain evidence="2">CtbkO13</strain>
    </source>
</reference>
<organism evidence="2">
    <name type="scientific">Microviridae sp. ctbkO13</name>
    <dbReference type="NCBI Taxonomy" id="2825003"/>
    <lineage>
        <taxon>Viruses</taxon>
        <taxon>Monodnaviria</taxon>
        <taxon>Sangervirae</taxon>
        <taxon>Phixviricota</taxon>
        <taxon>Malgrandaviricetes</taxon>
        <taxon>Petitvirales</taxon>
        <taxon>Microviridae</taxon>
    </lineage>
</organism>
<dbReference type="EMBL" id="BK057810">
    <property type="protein sequence ID" value="DAE25540.1"/>
    <property type="molecule type" value="Genomic_DNA"/>
</dbReference>
<evidence type="ECO:0000313" key="2">
    <source>
        <dbReference type="EMBL" id="DAE25540.1"/>
    </source>
</evidence>
<feature type="region of interest" description="Disordered" evidence="1">
    <location>
        <begin position="87"/>
        <end position="111"/>
    </location>
</feature>